<protein>
    <submittedName>
        <fullName evidence="2">Uncharacterized protein</fullName>
    </submittedName>
</protein>
<feature type="compositionally biased region" description="Polar residues" evidence="1">
    <location>
        <begin position="66"/>
        <end position="75"/>
    </location>
</feature>
<keyword evidence="3" id="KW-1185">Reference proteome</keyword>
<proteinExistence type="predicted"/>
<organism evidence="2 3">
    <name type="scientific">Kitasatospora kifunensis</name>
    <name type="common">Streptomyces kifunensis</name>
    <dbReference type="NCBI Taxonomy" id="58351"/>
    <lineage>
        <taxon>Bacteria</taxon>
        <taxon>Bacillati</taxon>
        <taxon>Actinomycetota</taxon>
        <taxon>Actinomycetes</taxon>
        <taxon>Kitasatosporales</taxon>
        <taxon>Streptomycetaceae</taxon>
        <taxon>Kitasatospora</taxon>
    </lineage>
</organism>
<comment type="caution">
    <text evidence="2">The sequence shown here is derived from an EMBL/GenBank/DDBJ whole genome shotgun (WGS) entry which is preliminary data.</text>
</comment>
<dbReference type="AlphaFoldDB" id="A0A7W7R7M8"/>
<feature type="region of interest" description="Disordered" evidence="1">
    <location>
        <begin position="53"/>
        <end position="75"/>
    </location>
</feature>
<name>A0A7W7R7M8_KITKI</name>
<gene>
    <name evidence="2" type="ORF">FHR34_005920</name>
</gene>
<evidence type="ECO:0000313" key="3">
    <source>
        <dbReference type="Proteomes" id="UP000540506"/>
    </source>
</evidence>
<reference evidence="2 3" key="1">
    <citation type="submission" date="2020-08" db="EMBL/GenBank/DDBJ databases">
        <title>Sequencing the genomes of 1000 actinobacteria strains.</title>
        <authorList>
            <person name="Klenk H.-P."/>
        </authorList>
    </citation>
    <scope>NUCLEOTIDE SEQUENCE [LARGE SCALE GENOMIC DNA]</scope>
    <source>
        <strain evidence="2 3">DSM 41654</strain>
    </source>
</reference>
<sequence length="75" mass="8759">MWQHGPRRLWDETEAAHRWWLDNDRPGPDRFGLTLTGDAQHLWLDAPADVLPRFGESPESPESIRVHNQSSPTMW</sequence>
<evidence type="ECO:0000313" key="2">
    <source>
        <dbReference type="EMBL" id="MBB4926927.1"/>
    </source>
</evidence>
<dbReference type="EMBL" id="JACHJV010000001">
    <property type="protein sequence ID" value="MBB4926927.1"/>
    <property type="molecule type" value="Genomic_DNA"/>
</dbReference>
<accession>A0A7W7R7M8</accession>
<evidence type="ECO:0000256" key="1">
    <source>
        <dbReference type="SAM" id="MobiDB-lite"/>
    </source>
</evidence>
<dbReference type="Proteomes" id="UP000540506">
    <property type="component" value="Unassembled WGS sequence"/>
</dbReference>